<evidence type="ECO:0000259" key="1">
    <source>
        <dbReference type="SMART" id="SM00470"/>
    </source>
</evidence>
<comment type="caution">
    <text evidence="2">The sequence shown here is derived from an EMBL/GenBank/DDBJ whole genome shotgun (WGS) entry which is preliminary data.</text>
</comment>
<dbReference type="Pfam" id="PF02195">
    <property type="entry name" value="ParB_N"/>
    <property type="match status" value="1"/>
</dbReference>
<dbReference type="GO" id="GO:0005694">
    <property type="term" value="C:chromosome"/>
    <property type="evidence" value="ECO:0007669"/>
    <property type="project" value="TreeGrafter"/>
</dbReference>
<protein>
    <submittedName>
        <fullName evidence="2">ParB/RepB/Spo0J family partition protein</fullName>
    </submittedName>
</protein>
<dbReference type="SUPFAM" id="SSF110849">
    <property type="entry name" value="ParB/Sulfiredoxin"/>
    <property type="match status" value="1"/>
</dbReference>
<dbReference type="SMART" id="SM00470">
    <property type="entry name" value="ParB"/>
    <property type="match status" value="1"/>
</dbReference>
<gene>
    <name evidence="2" type="ORF">FHS74_005599</name>
</gene>
<dbReference type="InterPro" id="IPR003115">
    <property type="entry name" value="ParB_N"/>
</dbReference>
<dbReference type="SUPFAM" id="SSF109709">
    <property type="entry name" value="KorB DNA-binding domain-like"/>
    <property type="match status" value="1"/>
</dbReference>
<dbReference type="PANTHER" id="PTHR33375">
    <property type="entry name" value="CHROMOSOME-PARTITIONING PROTEIN PARB-RELATED"/>
    <property type="match status" value="1"/>
</dbReference>
<dbReference type="RefSeq" id="WP_184807524.1">
    <property type="nucleotide sequence ID" value="NZ_JACIIZ010000023.1"/>
</dbReference>
<proteinExistence type="predicted"/>
<dbReference type="InterPro" id="IPR050336">
    <property type="entry name" value="Chromosome_partition/occlusion"/>
</dbReference>
<dbReference type="FunFam" id="3.90.1530.30:FF:000002">
    <property type="entry name" value="Chromosome partitioning protein ParB"/>
    <property type="match status" value="1"/>
</dbReference>
<dbReference type="EMBL" id="JACIIZ010000023">
    <property type="protein sequence ID" value="MBB6255003.1"/>
    <property type="molecule type" value="Genomic_DNA"/>
</dbReference>
<evidence type="ECO:0000313" key="3">
    <source>
        <dbReference type="Proteomes" id="UP000539175"/>
    </source>
</evidence>
<dbReference type="Gene3D" id="1.10.10.2830">
    <property type="match status" value="1"/>
</dbReference>
<sequence length="193" mass="20441">MGELLTLPLSKLSASDANMRKTARDSGLEELAASIAAHGLLQNLTVRPVLDGQGQETGRYEVVAGGRRLAALKLLAQRKRLPKAAPIPCALLGTANALEVSLAENSYVPPHPADQFEAFHRLHAAEGLPALEIAARFGVAERTVKQRLKLGAVSARLTSSSTAGWCAPASPGRSSAPSPAWACRRWRPAWPNG</sequence>
<reference evidence="2 3" key="1">
    <citation type="submission" date="2020-08" db="EMBL/GenBank/DDBJ databases">
        <title>Genomic Encyclopedia of Type Strains, Phase IV (KMG-IV): sequencing the most valuable type-strain genomes for metagenomic binning, comparative biology and taxonomic classification.</title>
        <authorList>
            <person name="Goeker M."/>
        </authorList>
    </citation>
    <scope>NUCLEOTIDE SEQUENCE [LARGE SCALE GENOMIC DNA]</scope>
    <source>
        <strain evidence="2 3">DSM 22198</strain>
    </source>
</reference>
<feature type="domain" description="ParB-like N-terminal" evidence="1">
    <location>
        <begin position="5"/>
        <end position="106"/>
    </location>
</feature>
<keyword evidence="3" id="KW-1185">Reference proteome</keyword>
<dbReference type="PANTHER" id="PTHR33375:SF7">
    <property type="entry name" value="CHROMOSOME 2-PARTITIONING PROTEIN PARB-RELATED"/>
    <property type="match status" value="1"/>
</dbReference>
<dbReference type="InterPro" id="IPR036086">
    <property type="entry name" value="ParB/Sulfiredoxin_sf"/>
</dbReference>
<dbReference type="Proteomes" id="UP000539175">
    <property type="component" value="Unassembled WGS sequence"/>
</dbReference>
<dbReference type="AlphaFoldDB" id="A0A7X0B3D7"/>
<organism evidence="2 3">
    <name type="scientific">Nitrospirillum iridis</name>
    <dbReference type="NCBI Taxonomy" id="765888"/>
    <lineage>
        <taxon>Bacteria</taxon>
        <taxon>Pseudomonadati</taxon>
        <taxon>Pseudomonadota</taxon>
        <taxon>Alphaproteobacteria</taxon>
        <taxon>Rhodospirillales</taxon>
        <taxon>Azospirillaceae</taxon>
        <taxon>Nitrospirillum</taxon>
    </lineage>
</organism>
<dbReference type="CDD" id="cd16406">
    <property type="entry name" value="ParB_N_like"/>
    <property type="match status" value="1"/>
</dbReference>
<accession>A0A7X0B3D7</accession>
<dbReference type="Gene3D" id="3.90.1530.30">
    <property type="match status" value="1"/>
</dbReference>
<dbReference type="GO" id="GO:0007059">
    <property type="term" value="P:chromosome segregation"/>
    <property type="evidence" value="ECO:0007669"/>
    <property type="project" value="TreeGrafter"/>
</dbReference>
<name>A0A7X0B3D7_9PROT</name>
<evidence type="ECO:0000313" key="2">
    <source>
        <dbReference type="EMBL" id="MBB6255003.1"/>
    </source>
</evidence>